<feature type="transmembrane region" description="Helical" evidence="6">
    <location>
        <begin position="131"/>
        <end position="153"/>
    </location>
</feature>
<proteinExistence type="predicted"/>
<organism evidence="8">
    <name type="scientific">hydrothermal vent metagenome</name>
    <dbReference type="NCBI Taxonomy" id="652676"/>
    <lineage>
        <taxon>unclassified sequences</taxon>
        <taxon>metagenomes</taxon>
        <taxon>ecological metagenomes</taxon>
    </lineage>
</organism>
<evidence type="ECO:0000313" key="8">
    <source>
        <dbReference type="EMBL" id="CUV08926.1"/>
    </source>
</evidence>
<evidence type="ECO:0000256" key="6">
    <source>
        <dbReference type="SAM" id="Phobius"/>
    </source>
</evidence>
<feature type="transmembrane region" description="Helical" evidence="6">
    <location>
        <begin position="450"/>
        <end position="470"/>
    </location>
</feature>
<keyword evidence="5 6" id="KW-0472">Membrane</keyword>
<accession>A0A160VEF6</accession>
<gene>
    <name evidence="8" type="ORF">MGWOODY_Mmi2574</name>
</gene>
<dbReference type="InterPro" id="IPR051605">
    <property type="entry name" value="CstA"/>
</dbReference>
<dbReference type="PANTHER" id="PTHR30252">
    <property type="entry name" value="INNER MEMBRANE PEPTIDE TRANSPORTER"/>
    <property type="match status" value="1"/>
</dbReference>
<evidence type="ECO:0000259" key="7">
    <source>
        <dbReference type="Pfam" id="PF02554"/>
    </source>
</evidence>
<keyword evidence="3 6" id="KW-0812">Transmembrane</keyword>
<feature type="domain" description="CstA N-terminal" evidence="7">
    <location>
        <begin position="3"/>
        <end position="529"/>
    </location>
</feature>
<feature type="transmembrane region" description="Helical" evidence="6">
    <location>
        <begin position="482"/>
        <end position="507"/>
    </location>
</feature>
<evidence type="ECO:0000256" key="5">
    <source>
        <dbReference type="ARBA" id="ARBA00023136"/>
    </source>
</evidence>
<sequence length="577" mass="62849">MSSIILVLFGLGIFFLGYWFYSHFIESRIFGINDPDLITPAHEFEDGIDFLPTKRHILFGHHFTSIAGAAPIIGPCVAAYWGWLPAFVWVILGTVFMGAVHDFGALVVSVKEKGRSIADITASVINSRTRIMFLIFVMMLIWLVLAVFAMAIADLFVSIPSSVLPINIQIIVALIIGWIIYKKGMNSFIPSIIALGVLYLFVWLGTQIPLSFSSLGWAKDQQTSVWIIILFIYSGIASLLPVWLLLQPRDYINSHQLLVGLGLIFLGIAVANPIIEAPPIRTSFEASAPSIFPLLFVTIACGAISGFHGLVSSGTTSKQINSITDARLIGYGGMIGEGTLALASTICAVAGIGLVSTCNLPAIGAVSDLTWSVYYDSWAHASANKATAFVLGGGALLESLGISPELAKTLMAVLVIAFAATTLDTATRIQRFIITELGIVLRFKLLTNRYAATIAAIFPAILLVFVNVSLPSSTEAKQVAWVLWPIFGASNQMLAALTLMVLTLYFWQKNKPVLALLIPMILVMLVTIATLCLKAMEFYSQYTILFVIDLFLIGLVMWMIVEGIIVFQKKRKINANN</sequence>
<dbReference type="GO" id="GO:0005886">
    <property type="term" value="C:plasma membrane"/>
    <property type="evidence" value="ECO:0007669"/>
    <property type="project" value="UniProtKB-SubCell"/>
</dbReference>
<dbReference type="EMBL" id="FAXC01000139">
    <property type="protein sequence ID" value="CUV08926.1"/>
    <property type="molecule type" value="Genomic_DNA"/>
</dbReference>
<dbReference type="Pfam" id="PF02554">
    <property type="entry name" value="CstA"/>
    <property type="match status" value="1"/>
</dbReference>
<feature type="transmembrane region" description="Helical" evidence="6">
    <location>
        <begin position="257"/>
        <end position="275"/>
    </location>
</feature>
<feature type="transmembrane region" description="Helical" evidence="6">
    <location>
        <begin position="225"/>
        <end position="245"/>
    </location>
</feature>
<name>A0A160VEF6_9ZZZZ</name>
<feature type="transmembrane region" description="Helical" evidence="6">
    <location>
        <begin position="6"/>
        <end position="24"/>
    </location>
</feature>
<feature type="transmembrane region" description="Helical" evidence="6">
    <location>
        <begin position="159"/>
        <end position="181"/>
    </location>
</feature>
<feature type="transmembrane region" description="Helical" evidence="6">
    <location>
        <begin position="287"/>
        <end position="307"/>
    </location>
</feature>
<evidence type="ECO:0000256" key="4">
    <source>
        <dbReference type="ARBA" id="ARBA00022989"/>
    </source>
</evidence>
<reference evidence="8" key="1">
    <citation type="submission" date="2015-10" db="EMBL/GenBank/DDBJ databases">
        <authorList>
            <person name="Gilbert D.G."/>
        </authorList>
    </citation>
    <scope>NUCLEOTIDE SEQUENCE</scope>
</reference>
<feature type="transmembrane region" description="Helical" evidence="6">
    <location>
        <begin position="188"/>
        <end position="205"/>
    </location>
</feature>
<comment type="subcellular location">
    <subcellularLocation>
        <location evidence="1">Cell membrane</location>
        <topology evidence="1">Multi-pass membrane protein</topology>
    </subcellularLocation>
</comment>
<evidence type="ECO:0000256" key="1">
    <source>
        <dbReference type="ARBA" id="ARBA00004651"/>
    </source>
</evidence>
<feature type="transmembrane region" description="Helical" evidence="6">
    <location>
        <begin position="409"/>
        <end position="429"/>
    </location>
</feature>
<keyword evidence="4 6" id="KW-1133">Transmembrane helix</keyword>
<evidence type="ECO:0000256" key="2">
    <source>
        <dbReference type="ARBA" id="ARBA00022475"/>
    </source>
</evidence>
<feature type="transmembrane region" description="Helical" evidence="6">
    <location>
        <begin position="87"/>
        <end position="110"/>
    </location>
</feature>
<protein>
    <submittedName>
        <fullName evidence="8">Carbon starvation protein A</fullName>
    </submittedName>
</protein>
<dbReference type="InterPro" id="IPR003706">
    <property type="entry name" value="CstA_N"/>
</dbReference>
<dbReference type="PANTHER" id="PTHR30252:SF0">
    <property type="entry name" value="PEPTIDE TRANSPORTER CSTA"/>
    <property type="match status" value="1"/>
</dbReference>
<dbReference type="AlphaFoldDB" id="A0A160VEF6"/>
<feature type="transmembrane region" description="Helical" evidence="6">
    <location>
        <begin position="63"/>
        <end position="81"/>
    </location>
</feature>
<feature type="transmembrane region" description="Helical" evidence="6">
    <location>
        <begin position="328"/>
        <end position="352"/>
    </location>
</feature>
<feature type="transmembrane region" description="Helical" evidence="6">
    <location>
        <begin position="542"/>
        <end position="567"/>
    </location>
</feature>
<feature type="transmembrane region" description="Helical" evidence="6">
    <location>
        <begin position="514"/>
        <end position="536"/>
    </location>
</feature>
<keyword evidence="2" id="KW-1003">Cell membrane</keyword>
<dbReference type="GO" id="GO:0009267">
    <property type="term" value="P:cellular response to starvation"/>
    <property type="evidence" value="ECO:0007669"/>
    <property type="project" value="InterPro"/>
</dbReference>
<evidence type="ECO:0000256" key="3">
    <source>
        <dbReference type="ARBA" id="ARBA00022692"/>
    </source>
</evidence>